<evidence type="ECO:0000256" key="5">
    <source>
        <dbReference type="ARBA" id="ARBA00022692"/>
    </source>
</evidence>
<keyword evidence="9 11" id="KW-0472">Membrane</keyword>
<evidence type="ECO:0000256" key="4">
    <source>
        <dbReference type="ARBA" id="ARBA00022547"/>
    </source>
</evidence>
<evidence type="ECO:0000256" key="7">
    <source>
        <dbReference type="ARBA" id="ARBA00022989"/>
    </source>
</evidence>
<dbReference type="PANTHER" id="PTHR42823:SF3">
    <property type="entry name" value="ATP SYNTHASE SUBUNIT A, CHLOROPLASTIC"/>
    <property type="match status" value="1"/>
</dbReference>
<dbReference type="InterPro" id="IPR045082">
    <property type="entry name" value="ATP_syn_F0_a_bact/chloroplast"/>
</dbReference>
<protein>
    <submittedName>
        <fullName evidence="12">ATP synthase subunit a</fullName>
    </submittedName>
</protein>
<evidence type="ECO:0000313" key="13">
    <source>
        <dbReference type="Proteomes" id="UP000034213"/>
    </source>
</evidence>
<dbReference type="PANTHER" id="PTHR42823">
    <property type="entry name" value="ATP SYNTHASE SUBUNIT A, CHLOROPLASTIC"/>
    <property type="match status" value="1"/>
</dbReference>
<sequence>MALNISISAEPIFNLGRFEFTNSMLVSFLITLVLSILAISFTRQLKSGKKSNFFLFIQTILESFYEFVQSITPQQTNRFFPLIASIFLFVMLASWAGLLPGAETIFWQGVPLIRGGTADLNVTLGLAIFAVFSIQVYGYKSLGLKYFKKFFDFSNPINFFVGFLELVSEFAKVMSFAFLPFIGLEIFVGFIQALVFATLTLVFINIATTSHH</sequence>
<feature type="transmembrane region" description="Helical" evidence="11">
    <location>
        <begin position="120"/>
        <end position="139"/>
    </location>
</feature>
<evidence type="ECO:0000256" key="6">
    <source>
        <dbReference type="ARBA" id="ARBA00022781"/>
    </source>
</evidence>
<dbReference type="InterPro" id="IPR000568">
    <property type="entry name" value="ATP_synth_F0_asu"/>
</dbReference>
<comment type="caution">
    <text evidence="12">The sequence shown here is derived from an EMBL/GenBank/DDBJ whole genome shotgun (WGS) entry which is preliminary data.</text>
</comment>
<dbReference type="Pfam" id="PF00119">
    <property type="entry name" value="ATP-synt_A"/>
    <property type="match status" value="1"/>
</dbReference>
<dbReference type="GO" id="GO:0005886">
    <property type="term" value="C:plasma membrane"/>
    <property type="evidence" value="ECO:0007669"/>
    <property type="project" value="TreeGrafter"/>
</dbReference>
<feature type="transmembrane region" description="Helical" evidence="11">
    <location>
        <begin position="159"/>
        <end position="179"/>
    </location>
</feature>
<feature type="transmembrane region" description="Helical" evidence="11">
    <location>
        <begin position="78"/>
        <end position="99"/>
    </location>
</feature>
<dbReference type="GO" id="GO:0046933">
    <property type="term" value="F:proton-transporting ATP synthase activity, rotational mechanism"/>
    <property type="evidence" value="ECO:0007669"/>
    <property type="project" value="TreeGrafter"/>
</dbReference>
<dbReference type="Gene3D" id="1.20.120.220">
    <property type="entry name" value="ATP synthase, F0 complex, subunit A"/>
    <property type="match status" value="2"/>
</dbReference>
<keyword evidence="3" id="KW-0813">Transport</keyword>
<keyword evidence="6" id="KW-0375">Hydrogen ion transport</keyword>
<evidence type="ECO:0000256" key="11">
    <source>
        <dbReference type="SAM" id="Phobius"/>
    </source>
</evidence>
<organism evidence="12 13">
    <name type="scientific">Candidatus Beckwithbacteria bacterium GW2011_GWA2_43_10</name>
    <dbReference type="NCBI Taxonomy" id="1618369"/>
    <lineage>
        <taxon>Bacteria</taxon>
        <taxon>Candidatus Beckwithiibacteriota</taxon>
    </lineage>
</organism>
<dbReference type="AlphaFoldDB" id="A0A0G1C4J5"/>
<evidence type="ECO:0000256" key="1">
    <source>
        <dbReference type="ARBA" id="ARBA00004141"/>
    </source>
</evidence>
<dbReference type="Proteomes" id="UP000034213">
    <property type="component" value="Unassembled WGS sequence"/>
</dbReference>
<keyword evidence="5 11" id="KW-0812">Transmembrane</keyword>
<evidence type="ECO:0000256" key="9">
    <source>
        <dbReference type="ARBA" id="ARBA00023136"/>
    </source>
</evidence>
<evidence type="ECO:0000256" key="8">
    <source>
        <dbReference type="ARBA" id="ARBA00023065"/>
    </source>
</evidence>
<keyword evidence="4" id="KW-0138">CF(0)</keyword>
<dbReference type="GO" id="GO:0045259">
    <property type="term" value="C:proton-transporting ATP synthase complex"/>
    <property type="evidence" value="ECO:0007669"/>
    <property type="project" value="UniProtKB-KW"/>
</dbReference>
<dbReference type="SUPFAM" id="SSF81336">
    <property type="entry name" value="F1F0 ATP synthase subunit A"/>
    <property type="match status" value="1"/>
</dbReference>
<dbReference type="STRING" id="1618369.UV54_C0005G0017"/>
<keyword evidence="7 11" id="KW-1133">Transmembrane helix</keyword>
<reference evidence="12 13" key="1">
    <citation type="journal article" date="2015" name="Nature">
        <title>rRNA introns, odd ribosomes, and small enigmatic genomes across a large radiation of phyla.</title>
        <authorList>
            <person name="Brown C.T."/>
            <person name="Hug L.A."/>
            <person name="Thomas B.C."/>
            <person name="Sharon I."/>
            <person name="Castelle C.J."/>
            <person name="Singh A."/>
            <person name="Wilkins M.J."/>
            <person name="Williams K.H."/>
            <person name="Banfield J.F."/>
        </authorList>
    </citation>
    <scope>NUCLEOTIDE SEQUENCE [LARGE SCALE GENOMIC DNA]</scope>
</reference>
<evidence type="ECO:0000256" key="2">
    <source>
        <dbReference type="ARBA" id="ARBA00006810"/>
    </source>
</evidence>
<keyword evidence="10" id="KW-0066">ATP synthesis</keyword>
<proteinExistence type="inferred from homology"/>
<feature type="transmembrane region" description="Helical" evidence="11">
    <location>
        <begin position="20"/>
        <end position="41"/>
    </location>
</feature>
<dbReference type="GO" id="GO:0042777">
    <property type="term" value="P:proton motive force-driven plasma membrane ATP synthesis"/>
    <property type="evidence" value="ECO:0007669"/>
    <property type="project" value="TreeGrafter"/>
</dbReference>
<evidence type="ECO:0000313" key="12">
    <source>
        <dbReference type="EMBL" id="KKS80482.1"/>
    </source>
</evidence>
<keyword evidence="8" id="KW-0406">Ion transport</keyword>
<accession>A0A0G1C4J5</accession>
<feature type="transmembrane region" description="Helical" evidence="11">
    <location>
        <begin position="186"/>
        <end position="207"/>
    </location>
</feature>
<evidence type="ECO:0000256" key="10">
    <source>
        <dbReference type="ARBA" id="ARBA00023310"/>
    </source>
</evidence>
<name>A0A0G1C4J5_9BACT</name>
<comment type="subcellular location">
    <subcellularLocation>
        <location evidence="1">Membrane</location>
        <topology evidence="1">Multi-pass membrane protein</topology>
    </subcellularLocation>
</comment>
<dbReference type="EMBL" id="LCEW01000005">
    <property type="protein sequence ID" value="KKS80482.1"/>
    <property type="molecule type" value="Genomic_DNA"/>
</dbReference>
<gene>
    <name evidence="12" type="ORF">UV54_C0005G0017</name>
</gene>
<comment type="similarity">
    <text evidence="2">Belongs to the ATPase A chain family.</text>
</comment>
<evidence type="ECO:0000256" key="3">
    <source>
        <dbReference type="ARBA" id="ARBA00022448"/>
    </source>
</evidence>
<dbReference type="InterPro" id="IPR035908">
    <property type="entry name" value="F0_ATP_A_sf"/>
</dbReference>